<keyword evidence="3" id="KW-1185">Reference proteome</keyword>
<dbReference type="InterPro" id="IPR007074">
    <property type="entry name" value="LicD/FKTN/FKRP_NTP_transf"/>
</dbReference>
<dbReference type="OrthoDB" id="9786100at2"/>
<dbReference type="AlphaFoldDB" id="A0A1S6INN1"/>
<gene>
    <name evidence="2" type="ORF">BW727_100743</name>
</gene>
<proteinExistence type="predicted"/>
<dbReference type="STRING" id="708126.BW727_100743"/>
<dbReference type="RefSeq" id="WP_062471054.1">
    <property type="nucleotide sequence ID" value="NZ_BBYN01000026.1"/>
</dbReference>
<dbReference type="GO" id="GO:0009100">
    <property type="term" value="P:glycoprotein metabolic process"/>
    <property type="evidence" value="ECO:0007669"/>
    <property type="project" value="UniProtKB-ARBA"/>
</dbReference>
<evidence type="ECO:0000259" key="1">
    <source>
        <dbReference type="Pfam" id="PF04991"/>
    </source>
</evidence>
<dbReference type="KEGG" id="jda:BW727_100743"/>
<feature type="domain" description="LicD/FKTN/FKRP nucleotidyltransferase" evidence="1">
    <location>
        <begin position="28"/>
        <end position="272"/>
    </location>
</feature>
<dbReference type="InterPro" id="IPR052942">
    <property type="entry name" value="LPS_cholinephosphotransferase"/>
</dbReference>
<evidence type="ECO:0000313" key="2">
    <source>
        <dbReference type="EMBL" id="AQS53136.1"/>
    </source>
</evidence>
<dbReference type="Proteomes" id="UP000188993">
    <property type="component" value="Chromosome"/>
</dbReference>
<sequence>MDKYIVEPQTKAIQNYGLEILSVFHNICEANELKYILDFGTLLGAVRHQGFIPWDDDIDVAMPRKDFEKFKLIAKEQLPKSMFLQIHQTDPNYYNCIAKIRIPNSLYTEKAMQYFDMVHGPWLDIFVYDYKYDEKEKEAEKQRLYNKQRRFYPFIMETLVSDPSKHYTFIQKILKNSLRLLILKSQQKPERGFFMHYLDVKYKRLNHLIKKAPEKNQSGEMITYTFPIPSDSAEKGLRLNIDHFNHRKLQNFEEKQFYIPTDYHQILVDRYGKYQELPPFEERKSNHHWKDR</sequence>
<dbReference type="PANTHER" id="PTHR43404">
    <property type="entry name" value="LIPOPOLYSACCHARIDE CHOLINEPHOSPHOTRANSFERASE LICD"/>
    <property type="match status" value="1"/>
</dbReference>
<dbReference type="Pfam" id="PF04991">
    <property type="entry name" value="LicD"/>
    <property type="match status" value="1"/>
</dbReference>
<protein>
    <recommendedName>
        <fullName evidence="1">LicD/FKTN/FKRP nucleotidyltransferase domain-containing protein</fullName>
    </recommendedName>
</protein>
<dbReference type="PANTHER" id="PTHR43404:SF2">
    <property type="entry name" value="LIPOPOLYSACCHARIDE CHOLINEPHOSPHOTRANSFERASE LICD"/>
    <property type="match status" value="1"/>
</dbReference>
<evidence type="ECO:0000313" key="3">
    <source>
        <dbReference type="Proteomes" id="UP000188993"/>
    </source>
</evidence>
<reference evidence="2 3" key="1">
    <citation type="journal article" date="2014" name="Int. J. Syst. Evol. Microbiol.">
        <title>Jeotgalibaca dankookensis gen. nov., sp. nov., a member of the family Carnobacteriaceae, isolated from seujeot (Korean traditional food).</title>
        <authorList>
            <person name="Lee D.G."/>
            <person name="Trujillo M.E."/>
            <person name="Kang H."/>
            <person name="Ahn T.Y."/>
        </authorList>
    </citation>
    <scope>NUCLEOTIDE SEQUENCE [LARGE SCALE GENOMIC DNA]</scope>
    <source>
        <strain evidence="2 3">EX-07</strain>
    </source>
</reference>
<dbReference type="EMBL" id="CP019728">
    <property type="protein sequence ID" value="AQS53136.1"/>
    <property type="molecule type" value="Genomic_DNA"/>
</dbReference>
<accession>A0A1S6INN1</accession>
<organism evidence="2 3">
    <name type="scientific">Jeotgalibaca dankookensis</name>
    <dbReference type="NCBI Taxonomy" id="708126"/>
    <lineage>
        <taxon>Bacteria</taxon>
        <taxon>Bacillati</taxon>
        <taxon>Bacillota</taxon>
        <taxon>Bacilli</taxon>
        <taxon>Lactobacillales</taxon>
        <taxon>Carnobacteriaceae</taxon>
        <taxon>Jeotgalibaca</taxon>
    </lineage>
</organism>
<name>A0A1S6INN1_9LACT</name>